<accession>A0A1A8JVE2</accession>
<dbReference type="EMBL" id="HAEE01003966">
    <property type="protein sequence ID" value="SBR23986.1"/>
    <property type="molecule type" value="Transcribed_RNA"/>
</dbReference>
<feature type="non-terminal residue" evidence="1">
    <location>
        <position position="68"/>
    </location>
</feature>
<organism evidence="1">
    <name type="scientific">Nothobranchius kuhntae</name>
    <name type="common">Beira killifish</name>
    <dbReference type="NCBI Taxonomy" id="321403"/>
    <lineage>
        <taxon>Eukaryota</taxon>
        <taxon>Metazoa</taxon>
        <taxon>Chordata</taxon>
        <taxon>Craniata</taxon>
        <taxon>Vertebrata</taxon>
        <taxon>Euteleostomi</taxon>
        <taxon>Actinopterygii</taxon>
        <taxon>Neopterygii</taxon>
        <taxon>Teleostei</taxon>
        <taxon>Neoteleostei</taxon>
        <taxon>Acanthomorphata</taxon>
        <taxon>Ovalentaria</taxon>
        <taxon>Atherinomorphae</taxon>
        <taxon>Cyprinodontiformes</taxon>
        <taxon>Nothobranchiidae</taxon>
        <taxon>Nothobranchius</taxon>
    </lineage>
</organism>
<sequence length="68" mass="7916">TTCVENVPMMCFRHLTLTCQQGVAPQYPLVDVSAVRPADMRWSWIDMESMDCRETCWWRTSLTCTNRG</sequence>
<feature type="non-terminal residue" evidence="1">
    <location>
        <position position="1"/>
    </location>
</feature>
<reference evidence="1" key="2">
    <citation type="submission" date="2016-06" db="EMBL/GenBank/DDBJ databases">
        <title>The genome of a short-lived fish provides insights into sex chromosome evolution and the genetic control of aging.</title>
        <authorList>
            <person name="Reichwald K."/>
            <person name="Felder M."/>
            <person name="Petzold A."/>
            <person name="Koch P."/>
            <person name="Groth M."/>
            <person name="Platzer M."/>
        </authorList>
    </citation>
    <scope>NUCLEOTIDE SEQUENCE</scope>
    <source>
        <tissue evidence="1">Brain</tissue>
    </source>
</reference>
<name>A0A1A8JVE2_NOTKU</name>
<gene>
    <name evidence="1" type="primary">TRIM55A</name>
</gene>
<protein>
    <submittedName>
        <fullName evidence="1">Tripartite motif-containing 55a</fullName>
    </submittedName>
</protein>
<reference evidence="1" key="1">
    <citation type="submission" date="2016-05" db="EMBL/GenBank/DDBJ databases">
        <authorList>
            <person name="Lavstsen T."/>
            <person name="Jespersen J.S."/>
        </authorList>
    </citation>
    <scope>NUCLEOTIDE SEQUENCE</scope>
    <source>
        <tissue evidence="1">Brain</tissue>
    </source>
</reference>
<evidence type="ECO:0000313" key="1">
    <source>
        <dbReference type="EMBL" id="SBR23986.1"/>
    </source>
</evidence>
<proteinExistence type="predicted"/>
<dbReference type="AlphaFoldDB" id="A0A1A8JVE2"/>